<evidence type="ECO:0000313" key="3">
    <source>
        <dbReference type="Proteomes" id="UP001169242"/>
    </source>
</evidence>
<dbReference type="AlphaFoldDB" id="A0AA42J0V1"/>
<feature type="transmembrane region" description="Helical" evidence="1">
    <location>
        <begin position="24"/>
        <end position="44"/>
    </location>
</feature>
<proteinExistence type="predicted"/>
<keyword evidence="1" id="KW-0812">Transmembrane</keyword>
<organism evidence="2 3">
    <name type="scientific">Holtiella tumoricola</name>
    <dbReference type="NCBI Taxonomy" id="3018743"/>
    <lineage>
        <taxon>Bacteria</taxon>
        <taxon>Bacillati</taxon>
        <taxon>Bacillota</taxon>
        <taxon>Clostridia</taxon>
        <taxon>Lachnospirales</taxon>
        <taxon>Cellulosilyticaceae</taxon>
        <taxon>Holtiella</taxon>
    </lineage>
</organism>
<keyword evidence="1" id="KW-1133">Transmembrane helix</keyword>
<protein>
    <submittedName>
        <fullName evidence="2">Uncharacterized protein</fullName>
    </submittedName>
</protein>
<dbReference type="EMBL" id="JAQIFT010000040">
    <property type="protein sequence ID" value="MDA3731717.1"/>
    <property type="molecule type" value="Genomic_DNA"/>
</dbReference>
<dbReference type="Proteomes" id="UP001169242">
    <property type="component" value="Unassembled WGS sequence"/>
</dbReference>
<evidence type="ECO:0000313" key="2">
    <source>
        <dbReference type="EMBL" id="MDA3731717.1"/>
    </source>
</evidence>
<keyword evidence="1" id="KW-0472">Membrane</keyword>
<dbReference type="RefSeq" id="WP_271012072.1">
    <property type="nucleotide sequence ID" value="NZ_JAQIFT010000040.1"/>
</dbReference>
<reference evidence="2" key="1">
    <citation type="journal article" date="2023" name="Int. J. Syst. Evol. Microbiol.">
        <title>&lt;i&gt;Holtiella tumoricola&lt;/i&gt; gen. nov. sp. nov., isolated from a human clinical sample.</title>
        <authorList>
            <person name="Allen-Vercoe E."/>
            <person name="Daigneault M.C."/>
            <person name="Vancuren S.J."/>
            <person name="Cochrane K."/>
            <person name="O'Neal L.L."/>
            <person name="Sankaranarayanan K."/>
            <person name="Lawson P.A."/>
        </authorList>
    </citation>
    <scope>NUCLEOTIDE SEQUENCE</scope>
    <source>
        <strain evidence="2">CC70A</strain>
    </source>
</reference>
<comment type="caution">
    <text evidence="2">The sequence shown here is derived from an EMBL/GenBank/DDBJ whole genome shotgun (WGS) entry which is preliminary data.</text>
</comment>
<name>A0AA42J0V1_9FIRM</name>
<accession>A0AA42J0V1</accession>
<gene>
    <name evidence="2" type="ORF">PBV87_09530</name>
</gene>
<keyword evidence="3" id="KW-1185">Reference proteome</keyword>
<evidence type="ECO:0000256" key="1">
    <source>
        <dbReference type="SAM" id="Phobius"/>
    </source>
</evidence>
<sequence>MNGINYETSEVIETYVYRESGHSNIMICFIGLTVVVIVISYMLGKMLREKLKNKKK</sequence>